<dbReference type="PROSITE" id="PS51720">
    <property type="entry name" value="G_AIG1"/>
    <property type="match status" value="1"/>
</dbReference>
<dbReference type="PANTHER" id="PTHR10903">
    <property type="entry name" value="GTPASE, IMAP FAMILY MEMBER-RELATED"/>
    <property type="match status" value="1"/>
</dbReference>
<evidence type="ECO:0000256" key="4">
    <source>
        <dbReference type="SAM" id="MobiDB-lite"/>
    </source>
</evidence>
<evidence type="ECO:0000313" key="7">
    <source>
        <dbReference type="Proteomes" id="UP000319801"/>
    </source>
</evidence>
<sequence length="304" mass="36160">MPSATSVTTRCQKETAEIRGRQITVIDTPGLFDTEIDNKDIRKEIVKCVSMAAPGPHVFLLVLQIGRLTQEEMEAVKIIEKTFGATSNMYTIILFTRADDLKTIQIEQYIEDAGRNLKTLLFNCGNRYHMFNNGDKYKIDSMVKANKGSCFTNDMFQEVENVLEEKKEKILKEREEQTERENEDLKKKHEAELEKMSREMQKLKERQAAEQGKEEEQFKHREEQMKREKAEMEQKLREDFEKRREEDDLKMKRWLQEINREREENRKRWERKRRRSETERAGGNGQKEEGRGMERATKRGEREV</sequence>
<dbReference type="Pfam" id="PF04548">
    <property type="entry name" value="AIG1"/>
    <property type="match status" value="1"/>
</dbReference>
<dbReference type="OrthoDB" id="8954335at2759"/>
<accession>A0A556VV61</accession>
<feature type="compositionally biased region" description="Basic and acidic residues" evidence="4">
    <location>
        <begin position="276"/>
        <end position="304"/>
    </location>
</feature>
<feature type="region of interest" description="Disordered" evidence="4">
    <location>
        <begin position="200"/>
        <end position="246"/>
    </location>
</feature>
<comment type="similarity">
    <text evidence="1">Belongs to the TRAFAC class TrmE-Era-EngA-EngB-Septin-like GTPase superfamily. AIG1/Toc34/Toc159-like paraseptin GTPase family. IAN subfamily.</text>
</comment>
<dbReference type="FunFam" id="3.40.50.300:FF:000366">
    <property type="entry name" value="GTPase, IMAP family member 2"/>
    <property type="match status" value="1"/>
</dbReference>
<dbReference type="Gene3D" id="3.40.50.300">
    <property type="entry name" value="P-loop containing nucleotide triphosphate hydrolases"/>
    <property type="match status" value="1"/>
</dbReference>
<feature type="domain" description="AIG1-type G" evidence="5">
    <location>
        <begin position="1"/>
        <end position="180"/>
    </location>
</feature>
<evidence type="ECO:0000256" key="3">
    <source>
        <dbReference type="ARBA" id="ARBA00023134"/>
    </source>
</evidence>
<dbReference type="GO" id="GO:0005525">
    <property type="term" value="F:GTP binding"/>
    <property type="evidence" value="ECO:0007669"/>
    <property type="project" value="UniProtKB-KW"/>
</dbReference>
<evidence type="ECO:0000256" key="1">
    <source>
        <dbReference type="ARBA" id="ARBA00008535"/>
    </source>
</evidence>
<dbReference type="Proteomes" id="UP000319801">
    <property type="component" value="Unassembled WGS sequence"/>
</dbReference>
<dbReference type="InterPro" id="IPR027417">
    <property type="entry name" value="P-loop_NTPase"/>
</dbReference>
<keyword evidence="3" id="KW-0342">GTP-binding</keyword>
<name>A0A556VV61_BAGYA</name>
<evidence type="ECO:0000256" key="2">
    <source>
        <dbReference type="ARBA" id="ARBA00022741"/>
    </source>
</evidence>
<evidence type="ECO:0000313" key="6">
    <source>
        <dbReference type="EMBL" id="TTU44324.1"/>
    </source>
</evidence>
<comment type="caution">
    <text evidence="6">The sequence shown here is derived from an EMBL/GenBank/DDBJ whole genome shotgun (WGS) entry which is preliminary data.</text>
</comment>
<keyword evidence="2" id="KW-0547">Nucleotide-binding</keyword>
<proteinExistence type="inferred from homology"/>
<organism evidence="6 7">
    <name type="scientific">Bagarius yarrelli</name>
    <name type="common">Goonch</name>
    <name type="synonym">Bagrus yarrelli</name>
    <dbReference type="NCBI Taxonomy" id="175774"/>
    <lineage>
        <taxon>Eukaryota</taxon>
        <taxon>Metazoa</taxon>
        <taxon>Chordata</taxon>
        <taxon>Craniata</taxon>
        <taxon>Vertebrata</taxon>
        <taxon>Euteleostomi</taxon>
        <taxon>Actinopterygii</taxon>
        <taxon>Neopterygii</taxon>
        <taxon>Teleostei</taxon>
        <taxon>Ostariophysi</taxon>
        <taxon>Siluriformes</taxon>
        <taxon>Sisoridae</taxon>
        <taxon>Sisorinae</taxon>
        <taxon>Bagarius</taxon>
    </lineage>
</organism>
<dbReference type="SUPFAM" id="SSF52540">
    <property type="entry name" value="P-loop containing nucleoside triphosphate hydrolases"/>
    <property type="match status" value="1"/>
</dbReference>
<dbReference type="InterPro" id="IPR045058">
    <property type="entry name" value="GIMA/IAN/Toc"/>
</dbReference>
<keyword evidence="7" id="KW-1185">Reference proteome</keyword>
<dbReference type="InterPro" id="IPR006703">
    <property type="entry name" value="G_AIG1"/>
</dbReference>
<dbReference type="EMBL" id="VCAZ01000290">
    <property type="protein sequence ID" value="TTU44324.1"/>
    <property type="molecule type" value="Genomic_DNA"/>
</dbReference>
<evidence type="ECO:0000259" key="5">
    <source>
        <dbReference type="PROSITE" id="PS51720"/>
    </source>
</evidence>
<dbReference type="PANTHER" id="PTHR10903:SF188">
    <property type="entry name" value="GTPASE IMAP FAMILY MEMBER 2-LIKE-RELATED"/>
    <property type="match status" value="1"/>
</dbReference>
<gene>
    <name evidence="6" type="ORF">Baya_16262</name>
</gene>
<protein>
    <submittedName>
        <fullName evidence="6">GTPase IMAP family member 4</fullName>
    </submittedName>
</protein>
<reference evidence="6 7" key="1">
    <citation type="journal article" date="2019" name="Genome Biol. Evol.">
        <title>Whole-Genome Sequencing of the Giant Devil Catfish, Bagarius yarrelli.</title>
        <authorList>
            <person name="Jiang W."/>
            <person name="Lv Y."/>
            <person name="Cheng L."/>
            <person name="Yang K."/>
            <person name="Chao B."/>
            <person name="Wang X."/>
            <person name="Li Y."/>
            <person name="Pan X."/>
            <person name="You X."/>
            <person name="Zhang Y."/>
            <person name="Yang J."/>
            <person name="Li J."/>
            <person name="Zhang X."/>
            <person name="Liu S."/>
            <person name="Sun C."/>
            <person name="Yang J."/>
            <person name="Shi Q."/>
        </authorList>
    </citation>
    <scope>NUCLEOTIDE SEQUENCE [LARGE SCALE GENOMIC DNA]</scope>
    <source>
        <strain evidence="6">JWS20170419001</strain>
        <tissue evidence="6">Muscle</tissue>
    </source>
</reference>
<dbReference type="AlphaFoldDB" id="A0A556VV61"/>
<feature type="region of interest" description="Disordered" evidence="4">
    <location>
        <begin position="263"/>
        <end position="304"/>
    </location>
</feature>